<evidence type="ECO:0000256" key="1">
    <source>
        <dbReference type="SAM" id="MobiDB-lite"/>
    </source>
</evidence>
<evidence type="ECO:0000313" key="3">
    <source>
        <dbReference type="Proteomes" id="UP001458880"/>
    </source>
</evidence>
<gene>
    <name evidence="2" type="ORF">QE152_g15623</name>
</gene>
<dbReference type="InterPro" id="IPR036397">
    <property type="entry name" value="RNaseH_sf"/>
</dbReference>
<comment type="caution">
    <text evidence="2">The sequence shown here is derived from an EMBL/GenBank/DDBJ whole genome shotgun (WGS) entry which is preliminary data.</text>
</comment>
<feature type="compositionally biased region" description="Basic and acidic residues" evidence="1">
    <location>
        <begin position="1"/>
        <end position="22"/>
    </location>
</feature>
<dbReference type="GO" id="GO:0003676">
    <property type="term" value="F:nucleic acid binding"/>
    <property type="evidence" value="ECO:0007669"/>
    <property type="project" value="InterPro"/>
</dbReference>
<keyword evidence="3" id="KW-1185">Reference proteome</keyword>
<dbReference type="Proteomes" id="UP001458880">
    <property type="component" value="Unassembled WGS sequence"/>
</dbReference>
<organism evidence="2 3">
    <name type="scientific">Popillia japonica</name>
    <name type="common">Japanese beetle</name>
    <dbReference type="NCBI Taxonomy" id="7064"/>
    <lineage>
        <taxon>Eukaryota</taxon>
        <taxon>Metazoa</taxon>
        <taxon>Ecdysozoa</taxon>
        <taxon>Arthropoda</taxon>
        <taxon>Hexapoda</taxon>
        <taxon>Insecta</taxon>
        <taxon>Pterygota</taxon>
        <taxon>Neoptera</taxon>
        <taxon>Endopterygota</taxon>
        <taxon>Coleoptera</taxon>
        <taxon>Polyphaga</taxon>
        <taxon>Scarabaeiformia</taxon>
        <taxon>Scarabaeidae</taxon>
        <taxon>Rutelinae</taxon>
        <taxon>Popillia</taxon>
    </lineage>
</organism>
<accession>A0AAW1L779</accession>
<protein>
    <recommendedName>
        <fullName evidence="4">Transposase</fullName>
    </recommendedName>
</protein>
<feature type="region of interest" description="Disordered" evidence="1">
    <location>
        <begin position="1"/>
        <end position="25"/>
    </location>
</feature>
<proteinExistence type="predicted"/>
<dbReference type="AlphaFoldDB" id="A0AAW1L779"/>
<evidence type="ECO:0000313" key="2">
    <source>
        <dbReference type="EMBL" id="KAK9729946.1"/>
    </source>
</evidence>
<sequence>MSYVWRKPDTKEREPQSHTEAQRRKRDGLGLYECIWWAPAAQSPGMNIIRNLWATWDNNIRKHEISSRDELKKVLLGEWQKITSEITKKLVASMPKRMQAIVNVQSYQSKYRAIEKDCLKKTNFPKR</sequence>
<name>A0AAW1L779_POPJA</name>
<reference evidence="2 3" key="1">
    <citation type="journal article" date="2024" name="BMC Genomics">
        <title>De novo assembly and annotation of Popillia japonica's genome with initial clues to its potential as an invasive pest.</title>
        <authorList>
            <person name="Cucini C."/>
            <person name="Boschi S."/>
            <person name="Funari R."/>
            <person name="Cardaioli E."/>
            <person name="Iannotti N."/>
            <person name="Marturano G."/>
            <person name="Paoli F."/>
            <person name="Bruttini M."/>
            <person name="Carapelli A."/>
            <person name="Frati F."/>
            <person name="Nardi F."/>
        </authorList>
    </citation>
    <scope>NUCLEOTIDE SEQUENCE [LARGE SCALE GENOMIC DNA]</scope>
    <source>
        <strain evidence="2">DMR45628</strain>
    </source>
</reference>
<evidence type="ECO:0008006" key="4">
    <source>
        <dbReference type="Google" id="ProtNLM"/>
    </source>
</evidence>
<dbReference type="EMBL" id="JASPKY010000155">
    <property type="protein sequence ID" value="KAK9729946.1"/>
    <property type="molecule type" value="Genomic_DNA"/>
</dbReference>
<dbReference type="Gene3D" id="3.30.420.10">
    <property type="entry name" value="Ribonuclease H-like superfamily/Ribonuclease H"/>
    <property type="match status" value="1"/>
</dbReference>